<sequence length="295" mass="32988">MAFPSLDIVANVYSADSFETPAPQRIQIKTGRAVLPPGATMAANYWESTQRRHWQFSKDELAQMREKLEESEQSLVQMFPLPQLRHLSIYFNQREGYYERLDTQNASLADNCRSISSASIAKSRSAERTPTLSLRPHYIWRSDFSLSQDESNLALAIVNDHYMTDLPLLYPPHVIALTAILLALVLRPNSPGGQAANMAAAATAAIAQAQASTRASGNSSQNNPGASDREKQQEGRVSKVQRYAAFLTESVVDIEGMVDCTQELISFYECHEQYNDKITREQINRFVKARGLDKA</sequence>
<evidence type="ECO:0000313" key="2">
    <source>
        <dbReference type="Proteomes" id="UP001153332"/>
    </source>
</evidence>
<keyword evidence="2" id="KW-1185">Reference proteome</keyword>
<reference evidence="1" key="1">
    <citation type="submission" date="2022-12" db="EMBL/GenBank/DDBJ databases">
        <title>Genome Sequence of Lasiodiplodia mahajangana.</title>
        <authorList>
            <person name="Buettner E."/>
        </authorList>
    </citation>
    <scope>NUCLEOTIDE SEQUENCE</scope>
    <source>
        <strain evidence="1">VT137</strain>
    </source>
</reference>
<proteinExistence type="predicted"/>
<protein>
    <submittedName>
        <fullName evidence="1">Uncharacterized protein</fullName>
    </submittedName>
</protein>
<comment type="caution">
    <text evidence="1">The sequence shown here is derived from an EMBL/GenBank/DDBJ whole genome shotgun (WGS) entry which is preliminary data.</text>
</comment>
<organism evidence="1 2">
    <name type="scientific">Lasiodiplodia mahajangana</name>
    <dbReference type="NCBI Taxonomy" id="1108764"/>
    <lineage>
        <taxon>Eukaryota</taxon>
        <taxon>Fungi</taxon>
        <taxon>Dikarya</taxon>
        <taxon>Ascomycota</taxon>
        <taxon>Pezizomycotina</taxon>
        <taxon>Dothideomycetes</taxon>
        <taxon>Dothideomycetes incertae sedis</taxon>
        <taxon>Botryosphaeriales</taxon>
        <taxon>Botryosphaeriaceae</taxon>
        <taxon>Lasiodiplodia</taxon>
    </lineage>
</organism>
<dbReference type="EMBL" id="JAPUUL010001031">
    <property type="protein sequence ID" value="KAJ8128553.1"/>
    <property type="molecule type" value="Genomic_DNA"/>
</dbReference>
<accession>A0ACC2JM22</accession>
<name>A0ACC2JM22_9PEZI</name>
<gene>
    <name evidence="1" type="ORF">O1611_g5079</name>
</gene>
<dbReference type="Proteomes" id="UP001153332">
    <property type="component" value="Unassembled WGS sequence"/>
</dbReference>
<evidence type="ECO:0000313" key="1">
    <source>
        <dbReference type="EMBL" id="KAJ8128553.1"/>
    </source>
</evidence>